<evidence type="ECO:0000313" key="2">
    <source>
        <dbReference type="EMBL" id="KON94401.1"/>
    </source>
</evidence>
<feature type="transmembrane region" description="Helical" evidence="1">
    <location>
        <begin position="29"/>
        <end position="51"/>
    </location>
</feature>
<reference evidence="2 4" key="1">
    <citation type="submission" date="2015-07" db="EMBL/GenBank/DDBJ databases">
        <title>Fjat-14205 dsm 2895.</title>
        <authorList>
            <person name="Liu B."/>
            <person name="Wang J."/>
            <person name="Zhu Y."/>
            <person name="Liu G."/>
            <person name="Chen Q."/>
            <person name="Chen Z."/>
            <person name="Lan J."/>
            <person name="Che J."/>
            <person name="Ge C."/>
            <person name="Shi H."/>
            <person name="Pan Z."/>
            <person name="Liu X."/>
        </authorList>
    </citation>
    <scope>NUCLEOTIDE SEQUENCE [LARGE SCALE GENOMIC DNA]</scope>
    <source>
        <strain evidence="2 4">DSM 2895</strain>
    </source>
</reference>
<evidence type="ECO:0000313" key="5">
    <source>
        <dbReference type="Proteomes" id="UP000182836"/>
    </source>
</evidence>
<dbReference type="EMBL" id="LGUG01000004">
    <property type="protein sequence ID" value="KON94401.1"/>
    <property type="molecule type" value="Genomic_DNA"/>
</dbReference>
<keyword evidence="4" id="KW-1185">Reference proteome</keyword>
<protein>
    <submittedName>
        <fullName evidence="2">Uncharacterized protein</fullName>
    </submittedName>
</protein>
<dbReference type="PATRIC" id="fig|47500.8.peg.449"/>
<dbReference type="RefSeq" id="WP_043066452.1">
    <property type="nucleotide sequence ID" value="NZ_BJOA01000239.1"/>
</dbReference>
<keyword evidence="1" id="KW-0472">Membrane</keyword>
<dbReference type="Proteomes" id="UP000037269">
    <property type="component" value="Unassembled WGS sequence"/>
</dbReference>
<organism evidence="2 4">
    <name type="scientific">Aneurinibacillus migulanus</name>
    <name type="common">Bacillus migulanus</name>
    <dbReference type="NCBI Taxonomy" id="47500"/>
    <lineage>
        <taxon>Bacteria</taxon>
        <taxon>Bacillati</taxon>
        <taxon>Bacillota</taxon>
        <taxon>Bacilli</taxon>
        <taxon>Bacillales</taxon>
        <taxon>Paenibacillaceae</taxon>
        <taxon>Aneurinibacillus group</taxon>
        <taxon>Aneurinibacillus</taxon>
    </lineage>
</organism>
<keyword evidence="1" id="KW-1133">Transmembrane helix</keyword>
<dbReference type="Proteomes" id="UP000182836">
    <property type="component" value="Unassembled WGS sequence"/>
</dbReference>
<dbReference type="OrthoDB" id="2972540at2"/>
<evidence type="ECO:0000313" key="3">
    <source>
        <dbReference type="EMBL" id="SDK15349.1"/>
    </source>
</evidence>
<keyword evidence="1" id="KW-0812">Transmembrane</keyword>
<dbReference type="AlphaFoldDB" id="A0A0D1Y713"/>
<name>A0A0D1Y713_ANEMI</name>
<evidence type="ECO:0000256" key="1">
    <source>
        <dbReference type="SAM" id="Phobius"/>
    </source>
</evidence>
<sequence>MKRTRSPGAIAFLFSLAWGIINLSPQATLSFSAVVAVVVASAICGLLIQWVYRLFSSGVPKKLSLLLLCLLVFCIGAAITLNLNRYVKKIDITKVEQEVSIYLQQKYPQETWKIEKHNEPNDASIIVTFSNEPDWKYEYTQHPNGSVHQVGIYCPSGKLPEESRHSEN</sequence>
<dbReference type="EMBL" id="FNED01000041">
    <property type="protein sequence ID" value="SDK15349.1"/>
    <property type="molecule type" value="Genomic_DNA"/>
</dbReference>
<accession>A0A0D1Y713</accession>
<evidence type="ECO:0000313" key="4">
    <source>
        <dbReference type="Proteomes" id="UP000037269"/>
    </source>
</evidence>
<feature type="transmembrane region" description="Helical" evidence="1">
    <location>
        <begin position="63"/>
        <end position="83"/>
    </location>
</feature>
<reference evidence="3 5" key="2">
    <citation type="submission" date="2016-10" db="EMBL/GenBank/DDBJ databases">
        <authorList>
            <person name="de Groot N.N."/>
        </authorList>
    </citation>
    <scope>NUCLEOTIDE SEQUENCE [LARGE SCALE GENOMIC DNA]</scope>
    <source>
        <strain evidence="3 5">DSM 2895</strain>
    </source>
</reference>
<proteinExistence type="predicted"/>
<gene>
    <name evidence="2" type="ORF">AF333_01740</name>
    <name evidence="3" type="ORF">SAMN04487909_14129</name>
</gene>
<dbReference type="GeneID" id="42303933"/>